<keyword evidence="4" id="KW-1185">Reference proteome</keyword>
<dbReference type="EMBL" id="CP027062">
    <property type="protein sequence ID" value="AVI51680.1"/>
    <property type="molecule type" value="Genomic_DNA"/>
</dbReference>
<dbReference type="Proteomes" id="UP000238442">
    <property type="component" value="Chromosome"/>
</dbReference>
<feature type="chain" id="PRO_5015417186" description="VWFA domain-containing protein" evidence="1">
    <location>
        <begin position="20"/>
        <end position="462"/>
    </location>
</feature>
<organism evidence="3 4">
    <name type="scientific">Pukyongia salina</name>
    <dbReference type="NCBI Taxonomy" id="2094025"/>
    <lineage>
        <taxon>Bacteria</taxon>
        <taxon>Pseudomonadati</taxon>
        <taxon>Bacteroidota</taxon>
        <taxon>Flavobacteriia</taxon>
        <taxon>Flavobacteriales</taxon>
        <taxon>Flavobacteriaceae</taxon>
        <taxon>Pukyongia</taxon>
    </lineage>
</organism>
<keyword evidence="1" id="KW-0732">Signal</keyword>
<dbReference type="AlphaFoldDB" id="A0A2S0HYK1"/>
<evidence type="ECO:0000259" key="2">
    <source>
        <dbReference type="PROSITE" id="PS50234"/>
    </source>
</evidence>
<protein>
    <recommendedName>
        <fullName evidence="2">VWFA domain-containing protein</fullName>
    </recommendedName>
</protein>
<evidence type="ECO:0000313" key="3">
    <source>
        <dbReference type="EMBL" id="AVI51680.1"/>
    </source>
</evidence>
<evidence type="ECO:0000256" key="1">
    <source>
        <dbReference type="SAM" id="SignalP"/>
    </source>
</evidence>
<name>A0A2S0HYK1_9FLAO</name>
<gene>
    <name evidence="3" type="ORF">C5O00_11115</name>
</gene>
<dbReference type="SUPFAM" id="SSF53300">
    <property type="entry name" value="vWA-like"/>
    <property type="match status" value="1"/>
</dbReference>
<sequence length="462" mass="49799">MKKLALLLSLLFVVQLHYSQTTEPSPIIFIYDASGSMWGQMDGKTKMEIASSVLSTSLTELPSNQNVGLVAYGHRKKGDCKDVEFLVDVSNGSASEVSTAIKAIKPLGKTPLAYSATLVINTLRASKEKATIILITDGIESCNGNICDVVKAAKAEGIDFKLHIIGFGLKKGETEQLKCAATAGDGNYYDAADAGGLGDVLDEAVEQNVDKPKGNFGVYAIKNGAPIDAYVKAFKAGTEEEMGTLRTYGETRYMYLPSGTFDLVAKPLGSDVTSIKVKNVENVEEEMTVKEISFDGGKLKVTGYNNEEGWDCMVKVMDTDGKVVASTRTYGVTKEMEVNPGVYTLSFQALVIKGLETFTETKQYTVEAGTVTEVDHTFKTGVLQVYPKLGGEIIDCVVKVSEVKTGTNVAGSRSYTKGNEFKINPGTYELKVTPLGANKDRATQTITVEVKQGETVTKTLNF</sequence>
<dbReference type="SMART" id="SM00327">
    <property type="entry name" value="VWA"/>
    <property type="match status" value="1"/>
</dbReference>
<feature type="domain" description="VWFA" evidence="2">
    <location>
        <begin position="26"/>
        <end position="204"/>
    </location>
</feature>
<dbReference type="OrthoDB" id="5348860at2"/>
<feature type="signal peptide" evidence="1">
    <location>
        <begin position="1"/>
        <end position="19"/>
    </location>
</feature>
<dbReference type="KEGG" id="aue:C5O00_11115"/>
<accession>A0A2S0HYK1</accession>
<proteinExistence type="predicted"/>
<dbReference type="InterPro" id="IPR036465">
    <property type="entry name" value="vWFA_dom_sf"/>
</dbReference>
<reference evidence="3 4" key="1">
    <citation type="submission" date="2018-02" db="EMBL/GenBank/DDBJ databases">
        <title>Genomic analysis of the strain RR4-38 isolated from a seawater recirculating aquaculture system.</title>
        <authorList>
            <person name="Kim Y.-S."/>
            <person name="Jang Y.H."/>
            <person name="Kim K.-H."/>
        </authorList>
    </citation>
    <scope>NUCLEOTIDE SEQUENCE [LARGE SCALE GENOMIC DNA]</scope>
    <source>
        <strain evidence="3 4">RR4-38</strain>
    </source>
</reference>
<dbReference type="RefSeq" id="WP_105216920.1">
    <property type="nucleotide sequence ID" value="NZ_CP027062.1"/>
</dbReference>
<dbReference type="Gene3D" id="3.40.50.410">
    <property type="entry name" value="von Willebrand factor, type A domain"/>
    <property type="match status" value="1"/>
</dbReference>
<evidence type="ECO:0000313" key="4">
    <source>
        <dbReference type="Proteomes" id="UP000238442"/>
    </source>
</evidence>
<dbReference type="PROSITE" id="PS50234">
    <property type="entry name" value="VWFA"/>
    <property type="match status" value="1"/>
</dbReference>
<dbReference type="Pfam" id="PF00092">
    <property type="entry name" value="VWA"/>
    <property type="match status" value="1"/>
</dbReference>
<dbReference type="InterPro" id="IPR002035">
    <property type="entry name" value="VWF_A"/>
</dbReference>